<proteinExistence type="predicted"/>
<feature type="compositionally biased region" description="Polar residues" evidence="1">
    <location>
        <begin position="85"/>
        <end position="97"/>
    </location>
</feature>
<sequence length="109" mass="11590">MNLHSLLAAWMNAQEIAGSARVRTYACKMCTIAHQAPVMGNTSLLTMLSMCWIFIQSNIGGNTCQIIKAINQAAARAARKARMTSNPKAVQGLTSNPKAARAARAANAT</sequence>
<evidence type="ECO:0000313" key="3">
    <source>
        <dbReference type="Proteomes" id="UP000241764"/>
    </source>
</evidence>
<evidence type="ECO:0000313" key="2">
    <source>
        <dbReference type="EMBL" id="PSH65029.1"/>
    </source>
</evidence>
<accession>A0A2P7BF19</accession>
<dbReference type="AlphaFoldDB" id="A0A2P7BF19"/>
<gene>
    <name evidence="2" type="ORF">CU103_08280</name>
</gene>
<keyword evidence="3" id="KW-1185">Reference proteome</keyword>
<feature type="region of interest" description="Disordered" evidence="1">
    <location>
        <begin position="85"/>
        <end position="109"/>
    </location>
</feature>
<reference evidence="3" key="1">
    <citation type="submission" date="2017-11" db="EMBL/GenBank/DDBJ databases">
        <authorList>
            <person name="Kuznetsova I."/>
            <person name="Sazanova A."/>
            <person name="Chirak E."/>
            <person name="Safronova V."/>
            <person name="Willems A."/>
        </authorList>
    </citation>
    <scope>NUCLEOTIDE SEQUENCE [LARGE SCALE GENOMIC DNA]</scope>
    <source>
        <strain evidence="3">CCBAU 03422</strain>
    </source>
</reference>
<dbReference type="EMBL" id="PGGM01000003">
    <property type="protein sequence ID" value="PSH65029.1"/>
    <property type="molecule type" value="Genomic_DNA"/>
</dbReference>
<evidence type="ECO:0000256" key="1">
    <source>
        <dbReference type="SAM" id="MobiDB-lite"/>
    </source>
</evidence>
<dbReference type="Proteomes" id="UP000241764">
    <property type="component" value="Unassembled WGS sequence"/>
</dbReference>
<feature type="compositionally biased region" description="Low complexity" evidence="1">
    <location>
        <begin position="99"/>
        <end position="109"/>
    </location>
</feature>
<name>A0A2P7BF19_9HYPH</name>
<protein>
    <submittedName>
        <fullName evidence="2">Uncharacterized protein</fullName>
    </submittedName>
</protein>
<organism evidence="2 3">
    <name type="scientific">Phyllobacterium sophorae</name>
    <dbReference type="NCBI Taxonomy" id="1520277"/>
    <lineage>
        <taxon>Bacteria</taxon>
        <taxon>Pseudomonadati</taxon>
        <taxon>Pseudomonadota</taxon>
        <taxon>Alphaproteobacteria</taxon>
        <taxon>Hyphomicrobiales</taxon>
        <taxon>Phyllobacteriaceae</taxon>
        <taxon>Phyllobacterium</taxon>
    </lineage>
</organism>
<comment type="caution">
    <text evidence="2">The sequence shown here is derived from an EMBL/GenBank/DDBJ whole genome shotgun (WGS) entry which is preliminary data.</text>
</comment>